<dbReference type="Proteomes" id="UP000285112">
    <property type="component" value="Unassembled WGS sequence"/>
</dbReference>
<name>A0A419I3T4_9PSEU</name>
<dbReference type="Gene3D" id="1.20.1260.20">
    <property type="entry name" value="PPE superfamily"/>
    <property type="match status" value="1"/>
</dbReference>
<dbReference type="AlphaFoldDB" id="A0A419I3T4"/>
<protein>
    <recommendedName>
        <fullName evidence="4">PPE domain-containing protein</fullName>
    </recommendedName>
</protein>
<dbReference type="InterPro" id="IPR036689">
    <property type="entry name" value="ESAT-6-like_sf"/>
</dbReference>
<dbReference type="SUPFAM" id="SSF140453">
    <property type="entry name" value="EsxAB dimer-like"/>
    <property type="match status" value="1"/>
</dbReference>
<organism evidence="2 3">
    <name type="scientific">Amycolatopsis panacis</name>
    <dbReference type="NCBI Taxonomy" id="2340917"/>
    <lineage>
        <taxon>Bacteria</taxon>
        <taxon>Bacillati</taxon>
        <taxon>Actinomycetota</taxon>
        <taxon>Actinomycetes</taxon>
        <taxon>Pseudonocardiales</taxon>
        <taxon>Pseudonocardiaceae</taxon>
        <taxon>Amycolatopsis</taxon>
    </lineage>
</organism>
<evidence type="ECO:0008006" key="4">
    <source>
        <dbReference type="Google" id="ProtNLM"/>
    </source>
</evidence>
<comment type="caution">
    <text evidence="2">The sequence shown here is derived from an EMBL/GenBank/DDBJ whole genome shotgun (WGS) entry which is preliminary data.</text>
</comment>
<proteinExistence type="predicted"/>
<feature type="region of interest" description="Disordered" evidence="1">
    <location>
        <begin position="190"/>
        <end position="401"/>
    </location>
</feature>
<feature type="compositionally biased region" description="Pro residues" evidence="1">
    <location>
        <begin position="269"/>
        <end position="278"/>
    </location>
</feature>
<feature type="compositionally biased region" description="Gly residues" evidence="1">
    <location>
        <begin position="227"/>
        <end position="250"/>
    </location>
</feature>
<evidence type="ECO:0000313" key="3">
    <source>
        <dbReference type="Proteomes" id="UP000285112"/>
    </source>
</evidence>
<dbReference type="OrthoDB" id="3601695at2"/>
<dbReference type="EMBL" id="QZFV01000083">
    <property type="protein sequence ID" value="RJQ84873.1"/>
    <property type="molecule type" value="Genomic_DNA"/>
</dbReference>
<accession>A0A419I3T4</accession>
<evidence type="ECO:0000313" key="2">
    <source>
        <dbReference type="EMBL" id="RJQ84873.1"/>
    </source>
</evidence>
<reference evidence="2 3" key="1">
    <citation type="submission" date="2018-09" db="EMBL/GenBank/DDBJ databases">
        <title>YIM PH 21725 draft genome.</title>
        <authorList>
            <person name="Miao C."/>
        </authorList>
    </citation>
    <scope>NUCLEOTIDE SEQUENCE [LARGE SCALE GENOMIC DNA]</scope>
    <source>
        <strain evidence="3">YIM PH21725</strain>
    </source>
</reference>
<evidence type="ECO:0000256" key="1">
    <source>
        <dbReference type="SAM" id="MobiDB-lite"/>
    </source>
</evidence>
<feature type="compositionally biased region" description="Basic and acidic residues" evidence="1">
    <location>
        <begin position="386"/>
        <end position="400"/>
    </location>
</feature>
<sequence length="427" mass="43280">MDPADIAKQYFQLHKELTVPIEEIVQQIQGGNSRDWHRGIDMARKMATDQEALSQDVSTALGSLESVWQGAAADQVSGRLQKVRASMLDAHQTFLDNGSTHTTTTTLYDNLRNQMAQMPAKPDLAPAAGKSWYEYDHMWQLVEYTAAADESLQQYQQFTNQTQGNTGRLKSDYGQIGAYDGGDVRIEQQPDAQHQPAAGKPGGSVPSATHRGVIGGDLPGIGTSAGHPGGPAGPGGPDGVNGPGGLGGTSGANPTHGPGSDRTTAAGYQPPPVQPGFAPPSWGGYQPGAGGSGTPGFGPGGFGTGGFGPGEFGAGAGGFGPGTTSFGRGGVASGPGEGPATRSPGNSSGARTGTGEPGARTGSMRGGAAGERGLPGAGAAAGGRGGKKEEDAEHDRKYVLDTDDIFTDEHLVDPVTGLRSAPPTLGA</sequence>
<keyword evidence="3" id="KW-1185">Reference proteome</keyword>
<feature type="compositionally biased region" description="Gly residues" evidence="1">
    <location>
        <begin position="364"/>
        <end position="384"/>
    </location>
</feature>
<dbReference type="RefSeq" id="WP_120024072.1">
    <property type="nucleotide sequence ID" value="NZ_QZFV01000083.1"/>
</dbReference>
<gene>
    <name evidence="2" type="ORF">D5S19_15595</name>
</gene>
<dbReference type="InterPro" id="IPR038332">
    <property type="entry name" value="PPE_sf"/>
</dbReference>
<feature type="compositionally biased region" description="Gly residues" evidence="1">
    <location>
        <begin position="285"/>
        <end position="337"/>
    </location>
</feature>